<dbReference type="GO" id="GO:0007030">
    <property type="term" value="P:Golgi organization"/>
    <property type="evidence" value="ECO:0007669"/>
    <property type="project" value="TreeGrafter"/>
</dbReference>
<evidence type="ECO:0000313" key="2">
    <source>
        <dbReference type="Proteomes" id="UP001331761"/>
    </source>
</evidence>
<dbReference type="PANTHER" id="PTHR17985">
    <property type="entry name" value="SER/THR-RICH PROTEIN T10 IN DGCR REGION"/>
    <property type="match status" value="1"/>
</dbReference>
<name>A0AAN8FIU5_TRICO</name>
<comment type="caution">
    <text evidence="1">The sequence shown here is derived from an EMBL/GenBank/DDBJ whole genome shotgun (WGS) entry which is preliminary data.</text>
</comment>
<dbReference type="GO" id="GO:0005794">
    <property type="term" value="C:Golgi apparatus"/>
    <property type="evidence" value="ECO:0007669"/>
    <property type="project" value="TreeGrafter"/>
</dbReference>
<sequence>VFRCYQNYQDSHFGSTRVEKTCPYLKSCRIDVICFQIIMCMSFIFISDDPESKYKLIILNNRDESVDRPTLELDWRNGVLSGTDIKDPVKGTWFGTNTIGSVGILLSITEPLTAKKFHHGPSRGAIAKEFLESARPCEEFFSELCEKAHLYNGFQFLGLQRNEHNCYEMTSLSNMLVDSVEPRKWPAGTYVWGNSPPDKPFRKVVEGQKVFEKFIASLDPETDVDHLISRLMEIATDETEYSPDPQIAVQTEKPLEWYRHYCSVMVKFPLDMFRFGTRSHSILIVDREDHATFYENRMASPPQNGQPAQWLDKTITFKLDPIGIQSQTR</sequence>
<dbReference type="InterPro" id="IPR008551">
    <property type="entry name" value="TANGO2"/>
</dbReference>
<dbReference type="Pfam" id="PF05742">
    <property type="entry name" value="TANGO2"/>
    <property type="match status" value="1"/>
</dbReference>
<feature type="non-terminal residue" evidence="1">
    <location>
        <position position="1"/>
    </location>
</feature>
<dbReference type="AlphaFoldDB" id="A0AAN8FIU5"/>
<dbReference type="Proteomes" id="UP001331761">
    <property type="component" value="Unassembled WGS sequence"/>
</dbReference>
<protein>
    <submittedName>
        <fullName evidence="1">Ser/Thr-rich protein T10 in DGCR region</fullName>
    </submittedName>
</protein>
<organism evidence="1 2">
    <name type="scientific">Trichostrongylus colubriformis</name>
    <name type="common">Black scour worm</name>
    <dbReference type="NCBI Taxonomy" id="6319"/>
    <lineage>
        <taxon>Eukaryota</taxon>
        <taxon>Metazoa</taxon>
        <taxon>Ecdysozoa</taxon>
        <taxon>Nematoda</taxon>
        <taxon>Chromadorea</taxon>
        <taxon>Rhabditida</taxon>
        <taxon>Rhabditina</taxon>
        <taxon>Rhabditomorpha</taxon>
        <taxon>Strongyloidea</taxon>
        <taxon>Trichostrongylidae</taxon>
        <taxon>Trichostrongylus</taxon>
    </lineage>
</organism>
<dbReference type="EMBL" id="WIXE01010322">
    <property type="protein sequence ID" value="KAK5977660.1"/>
    <property type="molecule type" value="Genomic_DNA"/>
</dbReference>
<keyword evidence="2" id="KW-1185">Reference proteome</keyword>
<gene>
    <name evidence="1" type="ORF">GCK32_014447</name>
</gene>
<dbReference type="GO" id="GO:0009306">
    <property type="term" value="P:protein secretion"/>
    <property type="evidence" value="ECO:0007669"/>
    <property type="project" value="TreeGrafter"/>
</dbReference>
<dbReference type="PANTHER" id="PTHR17985:SF8">
    <property type="entry name" value="TRANSPORT AND GOLGI ORGANIZATION PROTEIN 2 HOMOLOG"/>
    <property type="match status" value="1"/>
</dbReference>
<evidence type="ECO:0000313" key="1">
    <source>
        <dbReference type="EMBL" id="KAK5977660.1"/>
    </source>
</evidence>
<proteinExistence type="predicted"/>
<accession>A0AAN8FIU5</accession>
<reference evidence="1 2" key="1">
    <citation type="submission" date="2019-10" db="EMBL/GenBank/DDBJ databases">
        <title>Assembly and Annotation for the nematode Trichostrongylus colubriformis.</title>
        <authorList>
            <person name="Martin J."/>
        </authorList>
    </citation>
    <scope>NUCLEOTIDE SEQUENCE [LARGE SCALE GENOMIC DNA]</scope>
    <source>
        <strain evidence="1">G859</strain>
        <tissue evidence="1">Whole worm</tissue>
    </source>
</reference>